<comment type="caution">
    <text evidence="2">The sequence shown here is derived from an EMBL/GenBank/DDBJ whole genome shotgun (WGS) entry which is preliminary data.</text>
</comment>
<gene>
    <name evidence="2" type="ORF">G3I50_26665</name>
    <name evidence="3" type="ORF">G3I50_35175</name>
</gene>
<dbReference type="AlphaFoldDB" id="A0A7K3S2S4"/>
<name>A0A7K3S2S4_9ACTN</name>
<evidence type="ECO:0000313" key="2">
    <source>
        <dbReference type="EMBL" id="NEC21800.1"/>
    </source>
</evidence>
<dbReference type="EMBL" id="JAAGMP010001186">
    <property type="protein sequence ID" value="NEC21800.1"/>
    <property type="molecule type" value="Genomic_DNA"/>
</dbReference>
<accession>A0A7K3S2S4</accession>
<feature type="region of interest" description="Disordered" evidence="1">
    <location>
        <begin position="49"/>
        <end position="70"/>
    </location>
</feature>
<proteinExistence type="predicted"/>
<evidence type="ECO:0000313" key="3">
    <source>
        <dbReference type="EMBL" id="NEC23458.1"/>
    </source>
</evidence>
<dbReference type="Proteomes" id="UP000469670">
    <property type="component" value="Unassembled WGS sequence"/>
</dbReference>
<dbReference type="RefSeq" id="WP_164206109.1">
    <property type="nucleotide sequence ID" value="NZ_JAAGMP010001186.1"/>
</dbReference>
<protein>
    <submittedName>
        <fullName evidence="2">Uncharacterized protein</fullName>
    </submittedName>
</protein>
<organism evidence="2 4">
    <name type="scientific">Streptomyces parvus</name>
    <dbReference type="NCBI Taxonomy" id="66428"/>
    <lineage>
        <taxon>Bacteria</taxon>
        <taxon>Bacillati</taxon>
        <taxon>Actinomycetota</taxon>
        <taxon>Actinomycetes</taxon>
        <taxon>Kitasatosporales</taxon>
        <taxon>Streptomycetaceae</taxon>
        <taxon>Streptomyces</taxon>
    </lineage>
</organism>
<dbReference type="EMBL" id="JAAGMP010001559">
    <property type="protein sequence ID" value="NEC23458.1"/>
    <property type="molecule type" value="Genomic_DNA"/>
</dbReference>
<feature type="compositionally biased region" description="Basic and acidic residues" evidence="1">
    <location>
        <begin position="53"/>
        <end position="70"/>
    </location>
</feature>
<evidence type="ECO:0000256" key="1">
    <source>
        <dbReference type="SAM" id="MobiDB-lite"/>
    </source>
</evidence>
<sequence length="70" mass="7788">MQFIVTPSGDEIAIMRAEEVLTLEGALSLYVMKNPNSNIAVRALREVSSANESRMERMEAEVERASSDRS</sequence>
<reference evidence="2 4" key="1">
    <citation type="submission" date="2020-01" db="EMBL/GenBank/DDBJ databases">
        <title>Insect and environment-associated Actinomycetes.</title>
        <authorList>
            <person name="Currrie C."/>
            <person name="Chevrette M."/>
            <person name="Carlson C."/>
            <person name="Stubbendieck R."/>
            <person name="Wendt-Pienkowski E."/>
        </authorList>
    </citation>
    <scope>NUCLEOTIDE SEQUENCE [LARGE SCALE GENOMIC DNA]</scope>
    <source>
        <strain evidence="2 4">SID7590</strain>
    </source>
</reference>
<evidence type="ECO:0000313" key="4">
    <source>
        <dbReference type="Proteomes" id="UP000469670"/>
    </source>
</evidence>